<evidence type="ECO:0000313" key="2">
    <source>
        <dbReference type="EMBL" id="OMJ70971.1"/>
    </source>
</evidence>
<proteinExistence type="predicted"/>
<keyword evidence="1" id="KW-0732">Signal</keyword>
<feature type="chain" id="PRO_5010327111" evidence="1">
    <location>
        <begin position="18"/>
        <end position="184"/>
    </location>
</feature>
<dbReference type="OrthoDB" id="283798at2759"/>
<evidence type="ECO:0000313" key="3">
    <source>
        <dbReference type="Proteomes" id="UP000187209"/>
    </source>
</evidence>
<feature type="signal peptide" evidence="1">
    <location>
        <begin position="1"/>
        <end position="17"/>
    </location>
</feature>
<comment type="caution">
    <text evidence="2">The sequence shown here is derived from an EMBL/GenBank/DDBJ whole genome shotgun (WGS) entry which is preliminary data.</text>
</comment>
<reference evidence="2 3" key="1">
    <citation type="submission" date="2016-11" db="EMBL/GenBank/DDBJ databases">
        <title>The macronuclear genome of Stentor coeruleus: a giant cell with tiny introns.</title>
        <authorList>
            <person name="Slabodnick M."/>
            <person name="Ruby J.G."/>
            <person name="Reiff S.B."/>
            <person name="Swart E.C."/>
            <person name="Gosai S."/>
            <person name="Prabakaran S."/>
            <person name="Witkowska E."/>
            <person name="Larue G.E."/>
            <person name="Fisher S."/>
            <person name="Freeman R.M."/>
            <person name="Gunawardena J."/>
            <person name="Chu W."/>
            <person name="Stover N.A."/>
            <person name="Gregory B.D."/>
            <person name="Nowacki M."/>
            <person name="Derisi J."/>
            <person name="Roy S.W."/>
            <person name="Marshall W.F."/>
            <person name="Sood P."/>
        </authorList>
    </citation>
    <scope>NUCLEOTIDE SEQUENCE [LARGE SCALE GENOMIC DNA]</scope>
    <source>
        <strain evidence="2">WM001</strain>
    </source>
</reference>
<dbReference type="Proteomes" id="UP000187209">
    <property type="component" value="Unassembled WGS sequence"/>
</dbReference>
<dbReference type="AlphaFoldDB" id="A0A1R2B2G1"/>
<organism evidence="2 3">
    <name type="scientific">Stentor coeruleus</name>
    <dbReference type="NCBI Taxonomy" id="5963"/>
    <lineage>
        <taxon>Eukaryota</taxon>
        <taxon>Sar</taxon>
        <taxon>Alveolata</taxon>
        <taxon>Ciliophora</taxon>
        <taxon>Postciliodesmatophora</taxon>
        <taxon>Heterotrichea</taxon>
        <taxon>Heterotrichida</taxon>
        <taxon>Stentoridae</taxon>
        <taxon>Stentor</taxon>
    </lineage>
</organism>
<name>A0A1R2B2G1_9CILI</name>
<protein>
    <submittedName>
        <fullName evidence="2">Uncharacterized protein</fullName>
    </submittedName>
</protein>
<dbReference type="EMBL" id="MPUH01001035">
    <property type="protein sequence ID" value="OMJ70971.1"/>
    <property type="molecule type" value="Genomic_DNA"/>
</dbReference>
<gene>
    <name evidence="2" type="ORF">SteCoe_30945</name>
</gene>
<accession>A0A1R2B2G1</accession>
<keyword evidence="3" id="KW-1185">Reference proteome</keyword>
<sequence length="184" mass="21680">MGILFIVLLVVINSDLTEDNLYKELASPLDAFYEYYNGTFILTKPYRIKPIDLTRTYIKIRINPCKGKTNEFCCEGMNEGMCQDNPVISKGPNLPIAWSCNNFIVICNNEFFEREECGTFIEVHLPNSTDIINQIRITTFYKSGFHTESIYTRELLPGYYELWWTQRDRTGRWILYIKPFYIAY</sequence>
<evidence type="ECO:0000256" key="1">
    <source>
        <dbReference type="SAM" id="SignalP"/>
    </source>
</evidence>